<evidence type="ECO:0000313" key="4">
    <source>
        <dbReference type="Proteomes" id="UP000326170"/>
    </source>
</evidence>
<gene>
    <name evidence="3" type="ORF">GCU68_11670</name>
</gene>
<dbReference type="RefSeq" id="WP_152941797.1">
    <property type="nucleotide sequence ID" value="NZ_CP045488.1"/>
</dbReference>
<accession>A0A5P9P5B1</accession>
<dbReference type="InterPro" id="IPR014470">
    <property type="entry name" value="UCP01500"/>
</dbReference>
<dbReference type="AlphaFoldDB" id="A0A5P9P5B1"/>
<keyword evidence="2" id="KW-0472">Membrane</keyword>
<keyword evidence="2" id="KW-0812">Transmembrane</keyword>
<proteinExistence type="predicted"/>
<dbReference type="Pfam" id="PF10028">
    <property type="entry name" value="DUF2270"/>
    <property type="match status" value="1"/>
</dbReference>
<feature type="region of interest" description="Disordered" evidence="1">
    <location>
        <begin position="58"/>
        <end position="77"/>
    </location>
</feature>
<feature type="transmembrane region" description="Helical" evidence="2">
    <location>
        <begin position="151"/>
        <end position="171"/>
    </location>
</feature>
<evidence type="ECO:0000313" key="3">
    <source>
        <dbReference type="EMBL" id="QFU83147.1"/>
    </source>
</evidence>
<protein>
    <submittedName>
        <fullName evidence="3">DUF2270 domain-containing protein</fullName>
    </submittedName>
</protein>
<sequence length="229" mass="26069">MTDTTDDESTQTEPRREFGYDLSVLNAVLGHAYRGELARETTWCSRLDQTTTWSVTVMPRSSRGRSRAPTTPTTSSSLGCGRLLIEARRYRDYDVYRARVRLLQQNFLATTLDPSQRDEHSDWRTDLSDDYRRPTLKITLLEAISNRLRRIYFALLTVLCLAWLFRVTAFAPGENFPDTAAIASAPGAVVAGVVGTFYVGVLVLAFWPREREAKEEFRETEAGDWKESE</sequence>
<feature type="compositionally biased region" description="Low complexity" evidence="1">
    <location>
        <begin position="67"/>
        <end position="77"/>
    </location>
</feature>
<name>A0A5P9P5B1_9EURY</name>
<dbReference type="GeneID" id="42301712"/>
<keyword evidence="4" id="KW-1185">Reference proteome</keyword>
<dbReference type="EMBL" id="CP045488">
    <property type="protein sequence ID" value="QFU83147.1"/>
    <property type="molecule type" value="Genomic_DNA"/>
</dbReference>
<feature type="transmembrane region" description="Helical" evidence="2">
    <location>
        <begin position="183"/>
        <end position="207"/>
    </location>
</feature>
<organism evidence="3 4">
    <name type="scientific">Natronorubrum aibiense</name>
    <dbReference type="NCBI Taxonomy" id="348826"/>
    <lineage>
        <taxon>Archaea</taxon>
        <taxon>Methanobacteriati</taxon>
        <taxon>Methanobacteriota</taxon>
        <taxon>Stenosarchaea group</taxon>
        <taxon>Halobacteria</taxon>
        <taxon>Halobacteriales</taxon>
        <taxon>Natrialbaceae</taxon>
        <taxon>Natronorubrum</taxon>
    </lineage>
</organism>
<evidence type="ECO:0000256" key="1">
    <source>
        <dbReference type="SAM" id="MobiDB-lite"/>
    </source>
</evidence>
<dbReference type="OrthoDB" id="307287at2157"/>
<keyword evidence="2" id="KW-1133">Transmembrane helix</keyword>
<reference evidence="3 4" key="1">
    <citation type="journal article" date="2007" name="Int. J. Syst. Evol. Microbiol.">
        <title>Natronorubrum sulfidifaciens sp. nov., an extremely haloalkaliphilic archaeon isolated from Aiding salt lake in Xin-Jiang, China.</title>
        <authorList>
            <person name="Cui H.L."/>
            <person name="Tohty D."/>
            <person name="Liu H.C."/>
            <person name="Liu S.J."/>
            <person name="Oren A."/>
            <person name="Zhou P.J."/>
        </authorList>
    </citation>
    <scope>NUCLEOTIDE SEQUENCE [LARGE SCALE GENOMIC DNA]</scope>
    <source>
        <strain evidence="3 4">7-3</strain>
    </source>
</reference>
<dbReference type="Proteomes" id="UP000326170">
    <property type="component" value="Chromosome"/>
</dbReference>
<dbReference type="KEGG" id="nas:GCU68_11670"/>
<evidence type="ECO:0000256" key="2">
    <source>
        <dbReference type="SAM" id="Phobius"/>
    </source>
</evidence>